<sequence length="177" mass="18193">MESLLSAEGSLTLAISALAIVLGYRFTLPERGRDFAGILVYVAAIAVTLAAAYGFVPRAGAVDPGLAGRIPGGLLLVAGFLLAGASFRARLEAGRGRLATGGPYARIRHPLYLGLGMVLAGHLLRLPSSAGLLSTALALASYGFAAAAEEREAAARFGAEWEAYARRTGAVVPRRAG</sequence>
<keyword evidence="4 5" id="KW-0472">Membrane</keyword>
<proteinExistence type="predicted"/>
<reference evidence="6" key="1">
    <citation type="submission" date="2009-01" db="EMBL/GenBank/DDBJ databases">
        <title>Complete sequence of Anaeromyxobacter dehalogenans 2CP-1.</title>
        <authorList>
            <consortium name="US DOE Joint Genome Institute"/>
            <person name="Lucas S."/>
            <person name="Copeland A."/>
            <person name="Lapidus A."/>
            <person name="Glavina del Rio T."/>
            <person name="Dalin E."/>
            <person name="Tice H."/>
            <person name="Bruce D."/>
            <person name="Goodwin L."/>
            <person name="Pitluck S."/>
            <person name="Saunders E."/>
            <person name="Brettin T."/>
            <person name="Detter J.C."/>
            <person name="Han C."/>
            <person name="Larimer F."/>
            <person name="Land M."/>
            <person name="Hauser L."/>
            <person name="Kyrpides N."/>
            <person name="Ovchinnikova G."/>
            <person name="Beliaev A.S."/>
            <person name="Richardson P."/>
        </authorList>
    </citation>
    <scope>NUCLEOTIDE SEQUENCE</scope>
    <source>
        <strain evidence="6">2CP-1</strain>
    </source>
</reference>
<feature type="transmembrane region" description="Helical" evidence="5">
    <location>
        <begin position="38"/>
        <end position="56"/>
    </location>
</feature>
<gene>
    <name evidence="6" type="ordered locus">A2cp1_4254</name>
</gene>
<dbReference type="Gene3D" id="1.20.120.1630">
    <property type="match status" value="1"/>
</dbReference>
<comment type="subcellular location">
    <subcellularLocation>
        <location evidence="1">Endomembrane system</location>
        <topology evidence="1">Multi-pass membrane protein</topology>
    </subcellularLocation>
</comment>
<dbReference type="HOGENOM" id="CLU_085372_0_0_7"/>
<dbReference type="RefSeq" id="WP_015935277.1">
    <property type="nucleotide sequence ID" value="NC_011891.1"/>
</dbReference>
<evidence type="ECO:0000313" key="6">
    <source>
        <dbReference type="EMBL" id="ACL67571.1"/>
    </source>
</evidence>
<keyword evidence="2 5" id="KW-0812">Transmembrane</keyword>
<accession>B8JAS2</accession>
<evidence type="ECO:0000313" key="7">
    <source>
        <dbReference type="Proteomes" id="UP000007089"/>
    </source>
</evidence>
<evidence type="ECO:0000256" key="1">
    <source>
        <dbReference type="ARBA" id="ARBA00004127"/>
    </source>
</evidence>
<organism evidence="6 7">
    <name type="scientific">Anaeromyxobacter dehalogenans (strain ATCC BAA-258 / DSM 21875 / 2CP-1)</name>
    <dbReference type="NCBI Taxonomy" id="455488"/>
    <lineage>
        <taxon>Bacteria</taxon>
        <taxon>Pseudomonadati</taxon>
        <taxon>Myxococcota</taxon>
        <taxon>Myxococcia</taxon>
        <taxon>Myxococcales</taxon>
        <taxon>Cystobacterineae</taxon>
        <taxon>Anaeromyxobacteraceae</taxon>
        <taxon>Anaeromyxobacter</taxon>
    </lineage>
</organism>
<evidence type="ECO:0000256" key="3">
    <source>
        <dbReference type="ARBA" id="ARBA00022989"/>
    </source>
</evidence>
<protein>
    <recommendedName>
        <fullName evidence="8">Isoprenylcysteine carboxyl methyltransferase</fullName>
    </recommendedName>
</protein>
<keyword evidence="7" id="KW-1185">Reference proteome</keyword>
<dbReference type="GO" id="GO:0012505">
    <property type="term" value="C:endomembrane system"/>
    <property type="evidence" value="ECO:0007669"/>
    <property type="project" value="UniProtKB-SubCell"/>
</dbReference>
<dbReference type="InterPro" id="IPR007318">
    <property type="entry name" value="Phopholipid_MeTrfase"/>
</dbReference>
<keyword evidence="3 5" id="KW-1133">Transmembrane helix</keyword>
<evidence type="ECO:0000256" key="5">
    <source>
        <dbReference type="SAM" id="Phobius"/>
    </source>
</evidence>
<feature type="transmembrane region" description="Helical" evidence="5">
    <location>
        <begin position="6"/>
        <end position="26"/>
    </location>
</feature>
<evidence type="ECO:0008006" key="8">
    <source>
        <dbReference type="Google" id="ProtNLM"/>
    </source>
</evidence>
<name>B8JAS2_ANAD2</name>
<dbReference type="Pfam" id="PF04191">
    <property type="entry name" value="PEMT"/>
    <property type="match status" value="1"/>
</dbReference>
<dbReference type="EMBL" id="CP001359">
    <property type="protein sequence ID" value="ACL67571.1"/>
    <property type="molecule type" value="Genomic_DNA"/>
</dbReference>
<dbReference type="AlphaFoldDB" id="B8JAS2"/>
<evidence type="ECO:0000256" key="2">
    <source>
        <dbReference type="ARBA" id="ARBA00022692"/>
    </source>
</evidence>
<dbReference type="Proteomes" id="UP000007089">
    <property type="component" value="Chromosome"/>
</dbReference>
<feature type="transmembrane region" description="Helical" evidence="5">
    <location>
        <begin position="68"/>
        <end position="87"/>
    </location>
</feature>
<evidence type="ECO:0000256" key="4">
    <source>
        <dbReference type="ARBA" id="ARBA00023136"/>
    </source>
</evidence>
<dbReference type="KEGG" id="acp:A2cp1_4254"/>